<dbReference type="OrthoDB" id="2861948at2"/>
<proteinExistence type="inferred from homology"/>
<gene>
    <name evidence="4" type="ORF">DFO73_10355</name>
</gene>
<evidence type="ECO:0000313" key="4">
    <source>
        <dbReference type="EMBL" id="PWW30173.1"/>
    </source>
</evidence>
<accession>A0A2V3A5Q9</accession>
<dbReference type="Pfam" id="PF00011">
    <property type="entry name" value="HSP20"/>
    <property type="match status" value="1"/>
</dbReference>
<protein>
    <submittedName>
        <fullName evidence="4">HSP20 family protein</fullName>
    </submittedName>
</protein>
<comment type="similarity">
    <text evidence="1 2">Belongs to the small heat shock protein (HSP20) family.</text>
</comment>
<dbReference type="Proteomes" id="UP000247150">
    <property type="component" value="Unassembled WGS sequence"/>
</dbReference>
<dbReference type="SUPFAM" id="SSF49764">
    <property type="entry name" value="HSP20-like chaperones"/>
    <property type="match status" value="1"/>
</dbReference>
<dbReference type="PANTHER" id="PTHR11527">
    <property type="entry name" value="HEAT-SHOCK PROTEIN 20 FAMILY MEMBER"/>
    <property type="match status" value="1"/>
</dbReference>
<sequence>MDMEKWTELIKLSAQYQDQDFWKGFLAPESSDLNKRRSFSGLEKGKINTFLSTQEVYPRCDMYEAGGRIIIEAELPGVEKDDIKVTLIQDDLIIKGKCSSFQNHFRYFLKERPSRTFEKKLTIPFPIDKSRIETSFSHGILSITLPIQNDGGEKVPIYMKNNGAS</sequence>
<dbReference type="CDD" id="cd06464">
    <property type="entry name" value="ACD_sHsps-like"/>
    <property type="match status" value="1"/>
</dbReference>
<dbReference type="EMBL" id="QGTW01000003">
    <property type="protein sequence ID" value="PWW30173.1"/>
    <property type="molecule type" value="Genomic_DNA"/>
</dbReference>
<dbReference type="InterPro" id="IPR002068">
    <property type="entry name" value="A-crystallin/Hsp20_dom"/>
</dbReference>
<evidence type="ECO:0000259" key="3">
    <source>
        <dbReference type="PROSITE" id="PS01031"/>
    </source>
</evidence>
<dbReference type="InterPro" id="IPR008978">
    <property type="entry name" value="HSP20-like_chaperone"/>
</dbReference>
<dbReference type="AlphaFoldDB" id="A0A2V3A5Q9"/>
<dbReference type="InterPro" id="IPR031107">
    <property type="entry name" value="Small_HSP"/>
</dbReference>
<dbReference type="PROSITE" id="PS01031">
    <property type="entry name" value="SHSP"/>
    <property type="match status" value="1"/>
</dbReference>
<feature type="domain" description="SHSP" evidence="3">
    <location>
        <begin position="51"/>
        <end position="162"/>
    </location>
</feature>
<evidence type="ECO:0000256" key="1">
    <source>
        <dbReference type="PROSITE-ProRule" id="PRU00285"/>
    </source>
</evidence>
<comment type="caution">
    <text evidence="4">The sequence shown here is derived from an EMBL/GenBank/DDBJ whole genome shotgun (WGS) entry which is preliminary data.</text>
</comment>
<dbReference type="Gene3D" id="2.60.40.790">
    <property type="match status" value="1"/>
</dbReference>
<evidence type="ECO:0000313" key="5">
    <source>
        <dbReference type="Proteomes" id="UP000247150"/>
    </source>
</evidence>
<name>A0A2V3A5Q9_9BACI</name>
<reference evidence="4 5" key="1">
    <citation type="submission" date="2018-05" db="EMBL/GenBank/DDBJ databases">
        <title>Freshwater and sediment microbial communities from various areas in North America, analyzing microbe dynamics in response to fracking.</title>
        <authorList>
            <person name="Lamendella R."/>
        </authorList>
    </citation>
    <scope>NUCLEOTIDE SEQUENCE [LARGE SCALE GENOMIC DNA]</scope>
    <source>
        <strain evidence="4 5">15_TX</strain>
    </source>
</reference>
<organism evidence="4 5">
    <name type="scientific">Cytobacillus oceanisediminis</name>
    <dbReference type="NCBI Taxonomy" id="665099"/>
    <lineage>
        <taxon>Bacteria</taxon>
        <taxon>Bacillati</taxon>
        <taxon>Bacillota</taxon>
        <taxon>Bacilli</taxon>
        <taxon>Bacillales</taxon>
        <taxon>Bacillaceae</taxon>
        <taxon>Cytobacillus</taxon>
    </lineage>
</organism>
<dbReference type="RefSeq" id="WP_110064062.1">
    <property type="nucleotide sequence ID" value="NZ_QGTW01000003.1"/>
</dbReference>
<evidence type="ECO:0000256" key="2">
    <source>
        <dbReference type="RuleBase" id="RU003616"/>
    </source>
</evidence>